<dbReference type="RefSeq" id="WP_114899773.1">
    <property type="nucleotide sequence ID" value="NZ_CP031222.1"/>
</dbReference>
<dbReference type="Pfam" id="PF01189">
    <property type="entry name" value="Methyltr_RsmB-F"/>
    <property type="match status" value="1"/>
</dbReference>
<keyword evidence="10 14" id="KW-0694">RNA-binding</keyword>
<dbReference type="OrthoDB" id="9810297at2"/>
<evidence type="ECO:0000256" key="5">
    <source>
        <dbReference type="ARBA" id="ARBA00022490"/>
    </source>
</evidence>
<evidence type="ECO:0000256" key="1">
    <source>
        <dbReference type="ARBA" id="ARBA00002724"/>
    </source>
</evidence>
<dbReference type="SUPFAM" id="SSF48013">
    <property type="entry name" value="NusB-like"/>
    <property type="match status" value="1"/>
</dbReference>
<dbReference type="InterPro" id="IPR006027">
    <property type="entry name" value="NusB_RsmB_TIM44"/>
</dbReference>
<dbReference type="GO" id="GO:0006355">
    <property type="term" value="P:regulation of DNA-templated transcription"/>
    <property type="evidence" value="ECO:0007669"/>
    <property type="project" value="InterPro"/>
</dbReference>
<feature type="active site" description="Nucleophile" evidence="14">
    <location>
        <position position="400"/>
    </location>
</feature>
<evidence type="ECO:0000256" key="8">
    <source>
        <dbReference type="ARBA" id="ARBA00022679"/>
    </source>
</evidence>
<feature type="region of interest" description="Disordered" evidence="15">
    <location>
        <begin position="1"/>
        <end position="26"/>
    </location>
</feature>
<dbReference type="Pfam" id="PF22458">
    <property type="entry name" value="RsmF-B_ferredox"/>
    <property type="match status" value="1"/>
</dbReference>
<dbReference type="NCBIfam" id="NF008149">
    <property type="entry name" value="PRK10901.1"/>
    <property type="match status" value="1"/>
</dbReference>
<evidence type="ECO:0000256" key="2">
    <source>
        <dbReference type="ARBA" id="ARBA00004496"/>
    </source>
</evidence>
<organism evidence="17 18">
    <name type="scientific">Aquirhabdus parva</name>
    <dbReference type="NCBI Taxonomy" id="2283318"/>
    <lineage>
        <taxon>Bacteria</taxon>
        <taxon>Pseudomonadati</taxon>
        <taxon>Pseudomonadota</taxon>
        <taxon>Gammaproteobacteria</taxon>
        <taxon>Moraxellales</taxon>
        <taxon>Moraxellaceae</taxon>
        <taxon>Aquirhabdus</taxon>
    </lineage>
</organism>
<dbReference type="GO" id="GO:0009383">
    <property type="term" value="F:rRNA (cytosine-C5-)-methyltransferase activity"/>
    <property type="evidence" value="ECO:0007669"/>
    <property type="project" value="TreeGrafter"/>
</dbReference>
<evidence type="ECO:0000256" key="7">
    <source>
        <dbReference type="ARBA" id="ARBA00022603"/>
    </source>
</evidence>
<dbReference type="GO" id="GO:0005829">
    <property type="term" value="C:cytosol"/>
    <property type="evidence" value="ECO:0007669"/>
    <property type="project" value="TreeGrafter"/>
</dbReference>
<dbReference type="SUPFAM" id="SSF53335">
    <property type="entry name" value="S-adenosyl-L-methionine-dependent methyltransferases"/>
    <property type="match status" value="1"/>
</dbReference>
<evidence type="ECO:0000256" key="12">
    <source>
        <dbReference type="ARBA" id="ARBA00031088"/>
    </source>
</evidence>
<keyword evidence="7 14" id="KW-0489">Methyltransferase</keyword>
<evidence type="ECO:0000256" key="11">
    <source>
        <dbReference type="ARBA" id="ARBA00030399"/>
    </source>
</evidence>
<dbReference type="KEGG" id="mbah:HYN46_13005"/>
<keyword evidence="6" id="KW-0698">rRNA processing</keyword>
<evidence type="ECO:0000256" key="10">
    <source>
        <dbReference type="ARBA" id="ARBA00022884"/>
    </source>
</evidence>
<dbReference type="PROSITE" id="PS51686">
    <property type="entry name" value="SAM_MT_RSMB_NOP"/>
    <property type="match status" value="1"/>
</dbReference>
<dbReference type="EC" id="2.1.1.176" evidence="4"/>
<comment type="subcellular location">
    <subcellularLocation>
        <location evidence="2">Cytoplasm</location>
    </subcellularLocation>
</comment>
<dbReference type="Gene3D" id="3.40.50.150">
    <property type="entry name" value="Vaccinia Virus protein VP39"/>
    <property type="match status" value="1"/>
</dbReference>
<dbReference type="GO" id="GO:0003723">
    <property type="term" value="F:RNA binding"/>
    <property type="evidence" value="ECO:0007669"/>
    <property type="project" value="UniProtKB-UniRule"/>
</dbReference>
<gene>
    <name evidence="17" type="ORF">HYN46_13005</name>
</gene>
<dbReference type="InterPro" id="IPR029063">
    <property type="entry name" value="SAM-dependent_MTases_sf"/>
</dbReference>
<evidence type="ECO:0000256" key="13">
    <source>
        <dbReference type="ARBA" id="ARBA00047283"/>
    </source>
</evidence>
<feature type="domain" description="SAM-dependent MTase RsmB/NOP-type" evidence="16">
    <location>
        <begin position="182"/>
        <end position="458"/>
    </location>
</feature>
<dbReference type="PRINTS" id="PR02008">
    <property type="entry name" value="RCMTFAMILY"/>
</dbReference>
<keyword evidence="9 14" id="KW-0949">S-adenosyl-L-methionine</keyword>
<evidence type="ECO:0000313" key="18">
    <source>
        <dbReference type="Proteomes" id="UP000253940"/>
    </source>
</evidence>
<dbReference type="Pfam" id="PF01029">
    <property type="entry name" value="NusB"/>
    <property type="match status" value="1"/>
</dbReference>
<dbReference type="Gene3D" id="1.10.940.10">
    <property type="entry name" value="NusB-like"/>
    <property type="match status" value="1"/>
</dbReference>
<comment type="function">
    <text evidence="1">Specifically methylates the cytosine at position 967 (m5C967) of 16S rRNA.</text>
</comment>
<comment type="similarity">
    <text evidence="3 14">Belongs to the class I-like SAM-binding methyltransferase superfamily. RsmB/NOP family.</text>
</comment>
<keyword evidence="18" id="KW-1185">Reference proteome</keyword>
<evidence type="ECO:0000256" key="3">
    <source>
        <dbReference type="ARBA" id="ARBA00007494"/>
    </source>
</evidence>
<evidence type="ECO:0000256" key="14">
    <source>
        <dbReference type="PROSITE-ProRule" id="PRU01023"/>
    </source>
</evidence>
<reference evidence="17 18" key="1">
    <citation type="submission" date="2018-07" db="EMBL/GenBank/DDBJ databases">
        <title>Genome sequencing of Moraxellaceae gen. HYN0046.</title>
        <authorList>
            <person name="Kim M."/>
            <person name="Yi H."/>
        </authorList>
    </citation>
    <scope>NUCLEOTIDE SEQUENCE [LARGE SCALE GENOMIC DNA]</scope>
    <source>
        <strain evidence="17 18">HYN0046</strain>
    </source>
</reference>
<dbReference type="InterPro" id="IPR001678">
    <property type="entry name" value="MeTrfase_RsmB-F_NOP2_dom"/>
</dbReference>
<evidence type="ECO:0000256" key="9">
    <source>
        <dbReference type="ARBA" id="ARBA00022691"/>
    </source>
</evidence>
<feature type="binding site" evidence="14">
    <location>
        <position position="347"/>
    </location>
    <ligand>
        <name>S-adenosyl-L-methionine</name>
        <dbReference type="ChEBI" id="CHEBI:59789"/>
    </ligand>
</feature>
<dbReference type="NCBIfam" id="TIGR00563">
    <property type="entry name" value="rsmB"/>
    <property type="match status" value="1"/>
</dbReference>
<keyword evidence="8 14" id="KW-0808">Transferase</keyword>
<evidence type="ECO:0000313" key="17">
    <source>
        <dbReference type="EMBL" id="AXI03665.1"/>
    </source>
</evidence>
<dbReference type="PANTHER" id="PTHR22807:SF61">
    <property type="entry name" value="NOL1_NOP2_SUN FAMILY PROTEIN _ ANTITERMINATION NUSB DOMAIN-CONTAINING PROTEIN"/>
    <property type="match status" value="1"/>
</dbReference>
<dbReference type="InterPro" id="IPR023267">
    <property type="entry name" value="RCMT"/>
</dbReference>
<sequence length="459" mass="50848">MSQDNSKKSAKPRKFHNPPANARTRPAPLNLRAQVIRVIIAVLDGQSLSAVLPAALEKTLERDRGLFNELVMGTLRHWFALDAVLQPMLARPLTDSRVQAALHLGLYQIFQTRIPAHAAISETVDAAKQLGQEKASGLVNALLRRTLREQTELQETFEAHHALPDWFAAALEQDWAEEWQGLAESLRHSAPLFLRVNKRQRTRTGYLDALALQGINANSTDNTTPEAIQLLQHVNIPSLPGYLEGWFSVQDLNAQRCAGLFSDAHFNGLDGKTVLDACAAPGGKTAHLLEQFSPTHMTAIDSDSYRLKRVRENLNRLELFDQTRVTVATADASAWTAAEPVDAILLDAPCSATGVLRRHPDIRLLRQSTDIATTVALQATLLDHLWTQLKVGGRLVYITCSLLKDENEHQIAAFLKRTPNATEREIDASWGFKRPVGRQCFPETDGGDGFYFAVLDKTA</sequence>
<feature type="binding site" evidence="14">
    <location>
        <position position="331"/>
    </location>
    <ligand>
        <name>S-adenosyl-L-methionine</name>
        <dbReference type="ChEBI" id="CHEBI:59789"/>
    </ligand>
</feature>
<name>A0A345P8Q6_9GAMM</name>
<dbReference type="InterPro" id="IPR018314">
    <property type="entry name" value="RsmB/NOL1/NOP2-like_CS"/>
</dbReference>
<dbReference type="InterPro" id="IPR049560">
    <property type="entry name" value="MeTrfase_RsmB-F_NOP2_cat"/>
</dbReference>
<comment type="catalytic activity">
    <reaction evidence="13">
        <text>cytidine(967) in 16S rRNA + S-adenosyl-L-methionine = 5-methylcytidine(967) in 16S rRNA + S-adenosyl-L-homocysteine + H(+)</text>
        <dbReference type="Rhea" id="RHEA:42748"/>
        <dbReference type="Rhea" id="RHEA-COMP:10219"/>
        <dbReference type="Rhea" id="RHEA-COMP:10220"/>
        <dbReference type="ChEBI" id="CHEBI:15378"/>
        <dbReference type="ChEBI" id="CHEBI:57856"/>
        <dbReference type="ChEBI" id="CHEBI:59789"/>
        <dbReference type="ChEBI" id="CHEBI:74483"/>
        <dbReference type="ChEBI" id="CHEBI:82748"/>
        <dbReference type="EC" id="2.1.1.176"/>
    </reaction>
</comment>
<dbReference type="AlphaFoldDB" id="A0A345P8Q6"/>
<dbReference type="Proteomes" id="UP000253940">
    <property type="component" value="Chromosome"/>
</dbReference>
<protein>
    <recommendedName>
        <fullName evidence="4">16S rRNA (cytosine(967)-C(5))-methyltransferase</fullName>
        <ecNumber evidence="4">2.1.1.176</ecNumber>
    </recommendedName>
    <alternativeName>
        <fullName evidence="11">16S rRNA m5C967 methyltransferase</fullName>
    </alternativeName>
    <alternativeName>
        <fullName evidence="12">rRNA (cytosine-C(5)-)-methyltransferase RsmB</fullName>
    </alternativeName>
</protein>
<feature type="binding site" evidence="14">
    <location>
        <begin position="278"/>
        <end position="284"/>
    </location>
    <ligand>
        <name>S-adenosyl-L-methionine</name>
        <dbReference type="ChEBI" id="CHEBI:59789"/>
    </ligand>
</feature>
<accession>A0A345P8Q6</accession>
<dbReference type="CDD" id="cd02440">
    <property type="entry name" value="AdoMet_MTases"/>
    <property type="match status" value="1"/>
</dbReference>
<feature type="compositionally biased region" description="Low complexity" evidence="15">
    <location>
        <begin position="17"/>
        <end position="26"/>
    </location>
</feature>
<evidence type="ECO:0000256" key="6">
    <source>
        <dbReference type="ARBA" id="ARBA00022552"/>
    </source>
</evidence>
<dbReference type="EMBL" id="CP031222">
    <property type="protein sequence ID" value="AXI03665.1"/>
    <property type="molecule type" value="Genomic_DNA"/>
</dbReference>
<evidence type="ECO:0000259" key="16">
    <source>
        <dbReference type="PROSITE" id="PS51686"/>
    </source>
</evidence>
<dbReference type="InterPro" id="IPR054728">
    <property type="entry name" value="RsmB-like_ferredoxin"/>
</dbReference>
<keyword evidence="5" id="KW-0963">Cytoplasm</keyword>
<dbReference type="Gene3D" id="3.30.70.1170">
    <property type="entry name" value="Sun protein, domain 3"/>
    <property type="match status" value="1"/>
</dbReference>
<dbReference type="PANTHER" id="PTHR22807">
    <property type="entry name" value="NOP2 YEAST -RELATED NOL1/NOP2/FMU SUN DOMAIN-CONTAINING"/>
    <property type="match status" value="1"/>
</dbReference>
<dbReference type="GO" id="GO:0070475">
    <property type="term" value="P:rRNA base methylation"/>
    <property type="evidence" value="ECO:0007669"/>
    <property type="project" value="TreeGrafter"/>
</dbReference>
<evidence type="ECO:0000256" key="4">
    <source>
        <dbReference type="ARBA" id="ARBA00012140"/>
    </source>
</evidence>
<feature type="binding site" evidence="14">
    <location>
        <position position="301"/>
    </location>
    <ligand>
        <name>S-adenosyl-L-methionine</name>
        <dbReference type="ChEBI" id="CHEBI:59789"/>
    </ligand>
</feature>
<proteinExistence type="inferred from homology"/>
<dbReference type="InterPro" id="IPR004573">
    <property type="entry name" value="rRNA_ssu_MeTfrase_B"/>
</dbReference>
<dbReference type="InterPro" id="IPR035926">
    <property type="entry name" value="NusB-like_sf"/>
</dbReference>
<dbReference type="FunFam" id="3.40.50.150:FF:000022">
    <property type="entry name" value="Ribosomal RNA small subunit methyltransferase B"/>
    <property type="match status" value="1"/>
</dbReference>
<dbReference type="PROSITE" id="PS01153">
    <property type="entry name" value="NOL1_NOP2_SUN"/>
    <property type="match status" value="1"/>
</dbReference>
<evidence type="ECO:0000256" key="15">
    <source>
        <dbReference type="SAM" id="MobiDB-lite"/>
    </source>
</evidence>